<dbReference type="InterPro" id="IPR013762">
    <property type="entry name" value="Integrase-like_cat_sf"/>
</dbReference>
<feature type="domain" description="Tyr recombinase" evidence="6">
    <location>
        <begin position="203"/>
        <end position="390"/>
    </location>
</feature>
<dbReference type="InterPro" id="IPR010998">
    <property type="entry name" value="Integrase_recombinase_N"/>
</dbReference>
<comment type="caution">
    <text evidence="8">The sequence shown here is derived from an EMBL/GenBank/DDBJ whole genome shotgun (WGS) entry which is preliminary data.</text>
</comment>
<dbReference type="Gene3D" id="3.30.160.390">
    <property type="entry name" value="Integrase, DNA-binding domain"/>
    <property type="match status" value="1"/>
</dbReference>
<evidence type="ECO:0000259" key="6">
    <source>
        <dbReference type="PROSITE" id="PS51898"/>
    </source>
</evidence>
<dbReference type="SUPFAM" id="SSF56349">
    <property type="entry name" value="DNA breaking-rejoining enzymes"/>
    <property type="match status" value="1"/>
</dbReference>
<reference evidence="8" key="1">
    <citation type="submission" date="2023-07" db="EMBL/GenBank/DDBJ databases">
        <title>Genome content predicts the carbon catabolic preferences of heterotrophic bacteria.</title>
        <authorList>
            <person name="Gralka M."/>
        </authorList>
    </citation>
    <scope>NUCLEOTIDE SEQUENCE</scope>
    <source>
        <strain evidence="8">5G01</strain>
    </source>
</reference>
<evidence type="ECO:0000259" key="7">
    <source>
        <dbReference type="PROSITE" id="PS51900"/>
    </source>
</evidence>
<dbReference type="Pfam" id="PF13356">
    <property type="entry name" value="Arm-DNA-bind_3"/>
    <property type="match status" value="1"/>
</dbReference>
<dbReference type="InterPro" id="IPR038488">
    <property type="entry name" value="Integrase_DNA-bd_sf"/>
</dbReference>
<dbReference type="CDD" id="cd00801">
    <property type="entry name" value="INT_P4_C"/>
    <property type="match status" value="1"/>
</dbReference>
<feature type="domain" description="Core-binding (CB)" evidence="7">
    <location>
        <begin position="90"/>
        <end position="176"/>
    </location>
</feature>
<dbReference type="PANTHER" id="PTHR30629">
    <property type="entry name" value="PROPHAGE INTEGRASE"/>
    <property type="match status" value="1"/>
</dbReference>
<dbReference type="InterPro" id="IPR044068">
    <property type="entry name" value="CB"/>
</dbReference>
<keyword evidence="9" id="KW-1185">Reference proteome</keyword>
<evidence type="ECO:0000256" key="5">
    <source>
        <dbReference type="PROSITE-ProRule" id="PRU01248"/>
    </source>
</evidence>
<evidence type="ECO:0000256" key="3">
    <source>
        <dbReference type="ARBA" id="ARBA00023125"/>
    </source>
</evidence>
<dbReference type="Pfam" id="PF22022">
    <property type="entry name" value="Phage_int_M"/>
    <property type="match status" value="1"/>
</dbReference>
<dbReference type="EMBL" id="JAUYVO010000012">
    <property type="protein sequence ID" value="MDP2523961.1"/>
    <property type="molecule type" value="Genomic_DNA"/>
</dbReference>
<keyword evidence="2" id="KW-0229">DNA integration</keyword>
<dbReference type="InterPro" id="IPR002104">
    <property type="entry name" value="Integrase_catalytic"/>
</dbReference>
<dbReference type="Gene3D" id="1.10.150.130">
    <property type="match status" value="1"/>
</dbReference>
<evidence type="ECO:0000256" key="1">
    <source>
        <dbReference type="ARBA" id="ARBA00008857"/>
    </source>
</evidence>
<dbReference type="InterPro" id="IPR053876">
    <property type="entry name" value="Phage_int_M"/>
</dbReference>
<proteinExistence type="inferred from homology"/>
<evidence type="ECO:0000313" key="8">
    <source>
        <dbReference type="EMBL" id="MDP2523961.1"/>
    </source>
</evidence>
<keyword evidence="4" id="KW-0233">DNA recombination</keyword>
<dbReference type="RefSeq" id="WP_305451109.1">
    <property type="nucleotide sequence ID" value="NZ_JAUYVO010000012.1"/>
</dbReference>
<dbReference type="Pfam" id="PF00589">
    <property type="entry name" value="Phage_integrase"/>
    <property type="match status" value="1"/>
</dbReference>
<evidence type="ECO:0000313" key="9">
    <source>
        <dbReference type="Proteomes" id="UP001177341"/>
    </source>
</evidence>
<dbReference type="PROSITE" id="PS51900">
    <property type="entry name" value="CB"/>
    <property type="match status" value="1"/>
</dbReference>
<dbReference type="InterPro" id="IPR025166">
    <property type="entry name" value="Integrase_DNA_bind_dom"/>
</dbReference>
<gene>
    <name evidence="8" type="ORF">Q8W30_15420</name>
</gene>
<comment type="similarity">
    <text evidence="1">Belongs to the 'phage' integrase family.</text>
</comment>
<accession>A0ABT9EY32</accession>
<keyword evidence="3 5" id="KW-0238">DNA-binding</keyword>
<dbReference type="InterPro" id="IPR050808">
    <property type="entry name" value="Phage_Integrase"/>
</dbReference>
<dbReference type="PROSITE" id="PS51898">
    <property type="entry name" value="TYR_RECOMBINASE"/>
    <property type="match status" value="1"/>
</dbReference>
<dbReference type="InterPro" id="IPR011010">
    <property type="entry name" value="DNA_brk_join_enz"/>
</dbReference>
<evidence type="ECO:0000256" key="2">
    <source>
        <dbReference type="ARBA" id="ARBA00022908"/>
    </source>
</evidence>
<organism evidence="8 9">
    <name type="scientific">Neptunomonas phycophila</name>
    <dbReference type="NCBI Taxonomy" id="1572645"/>
    <lineage>
        <taxon>Bacteria</taxon>
        <taxon>Pseudomonadati</taxon>
        <taxon>Pseudomonadota</taxon>
        <taxon>Gammaproteobacteria</taxon>
        <taxon>Oceanospirillales</taxon>
        <taxon>Oceanospirillaceae</taxon>
        <taxon>Neptunomonas</taxon>
    </lineage>
</organism>
<dbReference type="Gene3D" id="1.10.443.10">
    <property type="entry name" value="Intergrase catalytic core"/>
    <property type="match status" value="1"/>
</dbReference>
<evidence type="ECO:0000256" key="4">
    <source>
        <dbReference type="ARBA" id="ARBA00023172"/>
    </source>
</evidence>
<protein>
    <submittedName>
        <fullName evidence="8">Tyrosine-type recombinase/integrase</fullName>
    </submittedName>
</protein>
<dbReference type="Proteomes" id="UP001177341">
    <property type="component" value="Unassembled WGS sequence"/>
</dbReference>
<dbReference type="PANTHER" id="PTHR30629:SF2">
    <property type="entry name" value="PROPHAGE INTEGRASE INTS-RELATED"/>
    <property type="match status" value="1"/>
</dbReference>
<name>A0ABT9EY32_9GAMM</name>
<sequence length="407" mass="46887">MALSDKSIKSAKPTEKKYKLQDRDGMYLLVQPTGTRSFKYDYRLHGKKGTYTIGTYPEVSLSEARIAVLDARRLVSEGTDPVKEKQEQKRKQSAQGKKFSDYCKVWIDKQNYRPTTLKDLVQRLEKNIYPFLDQKKVDQFSTRDLLEIMQPMIERGARETAKRMARVIKSVYNELIILSIVENNPAASLVELIPKPDNRKKSNFGHQTEPDQFKLVLKAIYKPAPRRNKAVDLALKLTPLLFLRPKNIRFLKWEYIDFNKRLMTIPPDEMKAGKELKVPLSDQAFTILRDAYATRLDETYVFVSSHGKGQPISENTVTAAIRKMTNPETGKPFGTGFMTSHGFRHTASTFLNEMGYNPDAIELQLAHINQDRIRATYNKAQLLEERTKMMQDWANKIDDLLDDKGLS</sequence>